<dbReference type="PANTHER" id="PTHR48111:SF22">
    <property type="entry name" value="REGULATOR OF RPOS"/>
    <property type="match status" value="1"/>
</dbReference>
<dbReference type="PANTHER" id="PTHR48111">
    <property type="entry name" value="REGULATOR OF RPOS"/>
    <property type="match status" value="1"/>
</dbReference>
<keyword evidence="5" id="KW-0804">Transcription</keyword>
<feature type="domain" description="Response regulatory" evidence="7">
    <location>
        <begin position="3"/>
        <end position="116"/>
    </location>
</feature>
<gene>
    <name evidence="8" type="ORF">RV14_GL000116</name>
</gene>
<dbReference type="Proteomes" id="UP000182152">
    <property type="component" value="Unassembled WGS sequence"/>
</dbReference>
<dbReference type="Gene3D" id="6.10.250.690">
    <property type="match status" value="1"/>
</dbReference>
<evidence type="ECO:0000313" key="8">
    <source>
        <dbReference type="EMBL" id="OJG83939.1"/>
    </source>
</evidence>
<evidence type="ECO:0000256" key="5">
    <source>
        <dbReference type="ARBA" id="ARBA00023163"/>
    </source>
</evidence>
<evidence type="ECO:0000256" key="2">
    <source>
        <dbReference type="ARBA" id="ARBA00023012"/>
    </source>
</evidence>
<dbReference type="GO" id="GO:0000156">
    <property type="term" value="F:phosphorelay response regulator activity"/>
    <property type="evidence" value="ECO:0007669"/>
    <property type="project" value="TreeGrafter"/>
</dbReference>
<dbReference type="Gene3D" id="3.40.50.2300">
    <property type="match status" value="1"/>
</dbReference>
<protein>
    <recommendedName>
        <fullName evidence="7">Response regulatory domain-containing protein</fullName>
    </recommendedName>
</protein>
<keyword evidence="4" id="KW-0238">DNA-binding</keyword>
<dbReference type="SMART" id="SM00448">
    <property type="entry name" value="REC"/>
    <property type="match status" value="1"/>
</dbReference>
<dbReference type="SUPFAM" id="SSF52172">
    <property type="entry name" value="CheY-like"/>
    <property type="match status" value="1"/>
</dbReference>
<keyword evidence="3" id="KW-0805">Transcription regulation</keyword>
<evidence type="ECO:0000256" key="6">
    <source>
        <dbReference type="PROSITE-ProRule" id="PRU00169"/>
    </source>
</evidence>
<dbReference type="STRING" id="150033.RV14_GL000116"/>
<dbReference type="AlphaFoldDB" id="A0A1L8WSF4"/>
<keyword evidence="2" id="KW-0902">Two-component regulatory system</keyword>
<dbReference type="GO" id="GO:0005829">
    <property type="term" value="C:cytosol"/>
    <property type="evidence" value="ECO:0007669"/>
    <property type="project" value="TreeGrafter"/>
</dbReference>
<keyword evidence="9" id="KW-1185">Reference proteome</keyword>
<keyword evidence="1 6" id="KW-0597">Phosphoprotein</keyword>
<dbReference type="GO" id="GO:0000976">
    <property type="term" value="F:transcription cis-regulatory region binding"/>
    <property type="evidence" value="ECO:0007669"/>
    <property type="project" value="TreeGrafter"/>
</dbReference>
<name>A0A1L8WSF4_9ENTE</name>
<dbReference type="GO" id="GO:0006355">
    <property type="term" value="P:regulation of DNA-templated transcription"/>
    <property type="evidence" value="ECO:0007669"/>
    <property type="project" value="TreeGrafter"/>
</dbReference>
<dbReference type="InterPro" id="IPR039420">
    <property type="entry name" value="WalR-like"/>
</dbReference>
<sequence length="134" mass="15496">MIKLLIIEDDKILSDNIKDILSEMGEIKQVYNGSEGLFELESGTYDLAVLDLMLPEMNGYEVLTYIRKKKNQTPILVLTAKDGLEDKIKGFECGADDYLTKPFYREELLMRIKALLRRSLGLFNEHILEHKEIK</sequence>
<dbReference type="PROSITE" id="PS50110">
    <property type="entry name" value="RESPONSE_REGULATORY"/>
    <property type="match status" value="1"/>
</dbReference>
<dbReference type="GO" id="GO:0032993">
    <property type="term" value="C:protein-DNA complex"/>
    <property type="evidence" value="ECO:0007669"/>
    <property type="project" value="TreeGrafter"/>
</dbReference>
<evidence type="ECO:0000259" key="7">
    <source>
        <dbReference type="PROSITE" id="PS50110"/>
    </source>
</evidence>
<evidence type="ECO:0000256" key="4">
    <source>
        <dbReference type="ARBA" id="ARBA00023125"/>
    </source>
</evidence>
<evidence type="ECO:0000256" key="1">
    <source>
        <dbReference type="ARBA" id="ARBA00022553"/>
    </source>
</evidence>
<feature type="modified residue" description="4-aspartylphosphate" evidence="6">
    <location>
        <position position="51"/>
    </location>
</feature>
<accession>A0A1L8WSF4</accession>
<dbReference type="InterPro" id="IPR001789">
    <property type="entry name" value="Sig_transdc_resp-reg_receiver"/>
</dbReference>
<dbReference type="Pfam" id="PF00072">
    <property type="entry name" value="Response_reg"/>
    <property type="match status" value="1"/>
</dbReference>
<dbReference type="EMBL" id="JXLB01000001">
    <property type="protein sequence ID" value="OJG83939.1"/>
    <property type="molecule type" value="Genomic_DNA"/>
</dbReference>
<evidence type="ECO:0000313" key="9">
    <source>
        <dbReference type="Proteomes" id="UP000182152"/>
    </source>
</evidence>
<organism evidence="8 9">
    <name type="scientific">Enterococcus ratti</name>
    <dbReference type="NCBI Taxonomy" id="150033"/>
    <lineage>
        <taxon>Bacteria</taxon>
        <taxon>Bacillati</taxon>
        <taxon>Bacillota</taxon>
        <taxon>Bacilli</taxon>
        <taxon>Lactobacillales</taxon>
        <taxon>Enterococcaceae</taxon>
        <taxon>Enterococcus</taxon>
    </lineage>
</organism>
<evidence type="ECO:0000256" key="3">
    <source>
        <dbReference type="ARBA" id="ARBA00023015"/>
    </source>
</evidence>
<dbReference type="InterPro" id="IPR011006">
    <property type="entry name" value="CheY-like_superfamily"/>
</dbReference>
<comment type="caution">
    <text evidence="8">The sequence shown here is derived from an EMBL/GenBank/DDBJ whole genome shotgun (WGS) entry which is preliminary data.</text>
</comment>
<proteinExistence type="predicted"/>
<reference evidence="8 9" key="1">
    <citation type="submission" date="2014-12" db="EMBL/GenBank/DDBJ databases">
        <title>Draft genome sequences of 29 type strains of Enterococci.</title>
        <authorList>
            <person name="Zhong Z."/>
            <person name="Sun Z."/>
            <person name="Liu W."/>
            <person name="Zhang W."/>
            <person name="Zhang H."/>
        </authorList>
    </citation>
    <scope>NUCLEOTIDE SEQUENCE [LARGE SCALE GENOMIC DNA]</scope>
    <source>
        <strain evidence="8 9">DSM 15687</strain>
    </source>
</reference>